<evidence type="ECO:0000256" key="11">
    <source>
        <dbReference type="SAM" id="MobiDB-lite"/>
    </source>
</evidence>
<feature type="domain" description="General secretion pathway GspH" evidence="13">
    <location>
        <begin position="119"/>
        <end position="220"/>
    </location>
</feature>
<dbReference type="InterPro" id="IPR022346">
    <property type="entry name" value="T2SS_GspH"/>
</dbReference>
<proteinExistence type="inferred from homology"/>
<evidence type="ECO:0000313" key="14">
    <source>
        <dbReference type="EMBL" id="RDZ29254.1"/>
    </source>
</evidence>
<evidence type="ECO:0000256" key="1">
    <source>
        <dbReference type="ARBA" id="ARBA00004377"/>
    </source>
</evidence>
<dbReference type="PROSITE" id="PS00409">
    <property type="entry name" value="PROKAR_NTER_METHYL"/>
    <property type="match status" value="1"/>
</dbReference>
<comment type="subcellular location">
    <subcellularLocation>
        <location evidence="1">Cell inner membrane</location>
        <topology evidence="1">Single-pass membrane protein</topology>
    </subcellularLocation>
</comment>
<reference evidence="14 15" key="1">
    <citation type="submission" date="2018-08" db="EMBL/GenBank/DDBJ databases">
        <title>Lysobacter sp. zong2l5, whole genome shotgun sequence.</title>
        <authorList>
            <person name="Zhang X."/>
            <person name="Feng G."/>
            <person name="Zhu H."/>
        </authorList>
    </citation>
    <scope>NUCLEOTIDE SEQUENCE [LARGE SCALE GENOMIC DNA]</scope>
    <source>
        <strain evidence="15">zong2l5</strain>
    </source>
</reference>
<dbReference type="GO" id="GO:0005886">
    <property type="term" value="C:plasma membrane"/>
    <property type="evidence" value="ECO:0007669"/>
    <property type="project" value="UniProtKB-SubCell"/>
</dbReference>
<evidence type="ECO:0000256" key="3">
    <source>
        <dbReference type="ARBA" id="ARBA00022475"/>
    </source>
</evidence>
<dbReference type="SUPFAM" id="SSF54523">
    <property type="entry name" value="Pili subunits"/>
    <property type="match status" value="1"/>
</dbReference>
<evidence type="ECO:0000256" key="9">
    <source>
        <dbReference type="ARBA" id="ARBA00025772"/>
    </source>
</evidence>
<name>A0A371K5W1_9GAMM</name>
<gene>
    <name evidence="14" type="ORF">DX914_09250</name>
</gene>
<evidence type="ECO:0000256" key="7">
    <source>
        <dbReference type="ARBA" id="ARBA00022989"/>
    </source>
</evidence>
<evidence type="ECO:0000256" key="2">
    <source>
        <dbReference type="ARBA" id="ARBA00021549"/>
    </source>
</evidence>
<evidence type="ECO:0000259" key="13">
    <source>
        <dbReference type="Pfam" id="PF12019"/>
    </source>
</evidence>
<evidence type="ECO:0000256" key="10">
    <source>
        <dbReference type="ARBA" id="ARBA00030775"/>
    </source>
</evidence>
<evidence type="ECO:0000256" key="4">
    <source>
        <dbReference type="ARBA" id="ARBA00022481"/>
    </source>
</evidence>
<keyword evidence="8 12" id="KW-0472">Membrane</keyword>
<evidence type="ECO:0000256" key="12">
    <source>
        <dbReference type="SAM" id="Phobius"/>
    </source>
</evidence>
<feature type="region of interest" description="Disordered" evidence="11">
    <location>
        <begin position="1"/>
        <end position="57"/>
    </location>
</feature>
<dbReference type="Pfam" id="PF12019">
    <property type="entry name" value="GspH"/>
    <property type="match status" value="1"/>
</dbReference>
<comment type="similarity">
    <text evidence="9">Belongs to the GSP H family.</text>
</comment>
<dbReference type="InterPro" id="IPR045584">
    <property type="entry name" value="Pilin-like"/>
</dbReference>
<dbReference type="AlphaFoldDB" id="A0A371K5W1"/>
<keyword evidence="7 12" id="KW-1133">Transmembrane helix</keyword>
<dbReference type="EMBL" id="QTSU01000001">
    <property type="protein sequence ID" value="RDZ29254.1"/>
    <property type="molecule type" value="Genomic_DNA"/>
</dbReference>
<keyword evidence="5" id="KW-0997">Cell inner membrane</keyword>
<dbReference type="Gene3D" id="3.55.40.10">
    <property type="entry name" value="minor pseudopilin epsh domain"/>
    <property type="match status" value="1"/>
</dbReference>
<protein>
    <recommendedName>
        <fullName evidence="2">Type II secretion system protein H</fullName>
    </recommendedName>
    <alternativeName>
        <fullName evidence="10">General secretion pathway protein H</fullName>
    </alternativeName>
</protein>
<keyword evidence="4" id="KW-0488">Methylation</keyword>
<keyword evidence="6 12" id="KW-0812">Transmembrane</keyword>
<evidence type="ECO:0000313" key="15">
    <source>
        <dbReference type="Proteomes" id="UP000264492"/>
    </source>
</evidence>
<sequence length="238" mass="25342">MASFCPTGAHADYRPSSSRPLDGRPAMPQRRSAAFPDTGARCFPTASAPRPDDTGRLPATEYAMHRTRGITLIEAVIALFLAATLIALAVPTFARSLQRARIGQVQMAMSESFMTSARTAVGGGCATVLCPLAGEGCADNADWSRGWMVYADVDGDRSYSRADVLVQRTPPLRGLRLRSTDGRRRVVFQTDGGNEGSNLTFTVCAEGGGEAGSLVLSNAGRFRLAPPSPDQRRSCEDA</sequence>
<dbReference type="GO" id="GO:0015627">
    <property type="term" value="C:type II protein secretion system complex"/>
    <property type="evidence" value="ECO:0007669"/>
    <property type="project" value="InterPro"/>
</dbReference>
<dbReference type="Proteomes" id="UP000264492">
    <property type="component" value="Unassembled WGS sequence"/>
</dbReference>
<feature type="transmembrane region" description="Helical" evidence="12">
    <location>
        <begin position="72"/>
        <end position="94"/>
    </location>
</feature>
<evidence type="ECO:0000256" key="8">
    <source>
        <dbReference type="ARBA" id="ARBA00023136"/>
    </source>
</evidence>
<accession>A0A371K5W1</accession>
<evidence type="ECO:0000256" key="6">
    <source>
        <dbReference type="ARBA" id="ARBA00022692"/>
    </source>
</evidence>
<comment type="caution">
    <text evidence="14">The sequence shown here is derived from an EMBL/GenBank/DDBJ whole genome shotgun (WGS) entry which is preliminary data.</text>
</comment>
<keyword evidence="3" id="KW-1003">Cell membrane</keyword>
<organism evidence="14 15">
    <name type="scientific">Lysobacter silvisoli</name>
    <dbReference type="NCBI Taxonomy" id="2293254"/>
    <lineage>
        <taxon>Bacteria</taxon>
        <taxon>Pseudomonadati</taxon>
        <taxon>Pseudomonadota</taxon>
        <taxon>Gammaproteobacteria</taxon>
        <taxon>Lysobacterales</taxon>
        <taxon>Lysobacteraceae</taxon>
        <taxon>Lysobacter</taxon>
    </lineage>
</organism>
<keyword evidence="15" id="KW-1185">Reference proteome</keyword>
<evidence type="ECO:0000256" key="5">
    <source>
        <dbReference type="ARBA" id="ARBA00022519"/>
    </source>
</evidence>
<dbReference type="GO" id="GO:0015628">
    <property type="term" value="P:protein secretion by the type II secretion system"/>
    <property type="evidence" value="ECO:0007669"/>
    <property type="project" value="InterPro"/>
</dbReference>
<dbReference type="InterPro" id="IPR012902">
    <property type="entry name" value="N_methyl_site"/>
</dbReference>